<evidence type="ECO:0000313" key="1">
    <source>
        <dbReference type="EMBL" id="HJC84638.1"/>
    </source>
</evidence>
<name>A0A9D2QEI3_9CORY</name>
<proteinExistence type="predicted"/>
<dbReference type="Proteomes" id="UP000823858">
    <property type="component" value="Unassembled WGS sequence"/>
</dbReference>
<evidence type="ECO:0000313" key="2">
    <source>
        <dbReference type="Proteomes" id="UP000823858"/>
    </source>
</evidence>
<dbReference type="GO" id="GO:0046872">
    <property type="term" value="F:metal ion binding"/>
    <property type="evidence" value="ECO:0007669"/>
    <property type="project" value="InterPro"/>
</dbReference>
<accession>A0A9D2QEI3</accession>
<comment type="caution">
    <text evidence="1">The sequence shown here is derived from an EMBL/GenBank/DDBJ whole genome shotgun (WGS) entry which is preliminary data.</text>
</comment>
<dbReference type="InterPro" id="IPR023696">
    <property type="entry name" value="Ureohydrolase_dom_sf"/>
</dbReference>
<reference evidence="1" key="2">
    <citation type="submission" date="2021-04" db="EMBL/GenBank/DDBJ databases">
        <authorList>
            <person name="Gilroy R."/>
        </authorList>
    </citation>
    <scope>NUCLEOTIDE SEQUENCE</scope>
    <source>
        <strain evidence="1">ChiHjej13B12-4958</strain>
    </source>
</reference>
<dbReference type="Pfam" id="PF00491">
    <property type="entry name" value="Arginase"/>
    <property type="match status" value="1"/>
</dbReference>
<dbReference type="AlphaFoldDB" id="A0A9D2QEI3"/>
<protein>
    <submittedName>
        <fullName evidence="1">Arginase family protein</fullName>
    </submittedName>
</protein>
<sequence>MITGHGDPEILDRLPAHVDPSRVALVGIHAWEDDAYAYVDQWGLTTFSPDQLRTDSSALTEWIAATGTSRVTVHLDVDTVDSDEVSLGLGPIPGGLTLGQVRRVLADVSAAADVVGMTVA</sequence>
<gene>
    <name evidence="1" type="ORF">H9751_03655</name>
</gene>
<dbReference type="SUPFAM" id="SSF52768">
    <property type="entry name" value="Arginase/deacetylase"/>
    <property type="match status" value="1"/>
</dbReference>
<reference evidence="1" key="1">
    <citation type="journal article" date="2021" name="PeerJ">
        <title>Extensive microbial diversity within the chicken gut microbiome revealed by metagenomics and culture.</title>
        <authorList>
            <person name="Gilroy R."/>
            <person name="Ravi A."/>
            <person name="Getino M."/>
            <person name="Pursley I."/>
            <person name="Horton D.L."/>
            <person name="Alikhan N.F."/>
            <person name="Baker D."/>
            <person name="Gharbi K."/>
            <person name="Hall N."/>
            <person name="Watson M."/>
            <person name="Adriaenssens E.M."/>
            <person name="Foster-Nyarko E."/>
            <person name="Jarju S."/>
            <person name="Secka A."/>
            <person name="Antonio M."/>
            <person name="Oren A."/>
            <person name="Chaudhuri R.R."/>
            <person name="La Ragione R."/>
            <person name="Hildebrand F."/>
            <person name="Pallen M.J."/>
        </authorList>
    </citation>
    <scope>NUCLEOTIDE SEQUENCE</scope>
    <source>
        <strain evidence="1">ChiHjej13B12-4958</strain>
    </source>
</reference>
<organism evidence="1 2">
    <name type="scientific">Candidatus Corynebacterium faecigallinarum</name>
    <dbReference type="NCBI Taxonomy" id="2838528"/>
    <lineage>
        <taxon>Bacteria</taxon>
        <taxon>Bacillati</taxon>
        <taxon>Actinomycetota</taxon>
        <taxon>Actinomycetes</taxon>
        <taxon>Mycobacteriales</taxon>
        <taxon>Corynebacteriaceae</taxon>
        <taxon>Corynebacterium</taxon>
    </lineage>
</organism>
<dbReference type="InterPro" id="IPR006035">
    <property type="entry name" value="Ureohydrolase"/>
</dbReference>
<dbReference type="Gene3D" id="3.40.800.10">
    <property type="entry name" value="Ureohydrolase domain"/>
    <property type="match status" value="1"/>
</dbReference>
<dbReference type="GO" id="GO:0016813">
    <property type="term" value="F:hydrolase activity, acting on carbon-nitrogen (but not peptide) bonds, in linear amidines"/>
    <property type="evidence" value="ECO:0007669"/>
    <property type="project" value="UniProtKB-ARBA"/>
</dbReference>
<dbReference type="EMBL" id="DWVP01000006">
    <property type="protein sequence ID" value="HJC84638.1"/>
    <property type="molecule type" value="Genomic_DNA"/>
</dbReference>